<protein>
    <submittedName>
        <fullName evidence="1">Uncharacterized protein</fullName>
    </submittedName>
</protein>
<accession>A0A4V1P7E9</accession>
<gene>
    <name evidence="1" type="ORF">B5V03_07320</name>
</gene>
<dbReference type="AlphaFoldDB" id="A0A4V1P7E9"/>
<keyword evidence="2" id="KW-1185">Reference proteome</keyword>
<dbReference type="Proteomes" id="UP000290819">
    <property type="component" value="Unassembled WGS sequence"/>
</dbReference>
<evidence type="ECO:0000313" key="1">
    <source>
        <dbReference type="EMBL" id="RXT50869.1"/>
    </source>
</evidence>
<dbReference type="EMBL" id="MZXW01000013">
    <property type="protein sequence ID" value="RXT50869.1"/>
    <property type="molecule type" value="Genomic_DNA"/>
</dbReference>
<reference evidence="1 2" key="1">
    <citation type="submission" date="2017-03" db="EMBL/GenBank/DDBJ databases">
        <authorList>
            <person name="Safronova V.I."/>
            <person name="Sazanova A.L."/>
            <person name="Chirak E.R."/>
        </authorList>
    </citation>
    <scope>NUCLEOTIDE SEQUENCE [LARGE SCALE GENOMIC DNA]</scope>
    <source>
        <strain evidence="1 2">Opo-243</strain>
    </source>
</reference>
<proteinExistence type="predicted"/>
<organism evidence="1 2">
    <name type="scientific">Bradyrhizobium betae</name>
    <dbReference type="NCBI Taxonomy" id="244734"/>
    <lineage>
        <taxon>Bacteria</taxon>
        <taxon>Pseudomonadati</taxon>
        <taxon>Pseudomonadota</taxon>
        <taxon>Alphaproteobacteria</taxon>
        <taxon>Hyphomicrobiales</taxon>
        <taxon>Nitrobacteraceae</taxon>
        <taxon>Bradyrhizobium</taxon>
    </lineage>
</organism>
<evidence type="ECO:0000313" key="2">
    <source>
        <dbReference type="Proteomes" id="UP000290819"/>
    </source>
</evidence>
<dbReference type="RefSeq" id="WP_129268633.1">
    <property type="nucleotide sequence ID" value="NZ_MZXW01000013.1"/>
</dbReference>
<name>A0A4V1P7E9_9BRAD</name>
<comment type="caution">
    <text evidence="1">The sequence shown here is derived from an EMBL/GenBank/DDBJ whole genome shotgun (WGS) entry which is preliminary data.</text>
</comment>
<sequence>MRLPGAFRGTLHGAALQNDWASCTLFHFCVRSIYALLASKTRDVAEEEGVIWLRHLVLRWGARNFSLVCPRCRHPASSPTFKRGRYMLGDETLVCEECGESSLVTFWRFEGLSCHADRPDAMPRAPLPNSRR</sequence>
<dbReference type="OrthoDB" id="8243886at2"/>